<dbReference type="Gene3D" id="3.40.50.2000">
    <property type="entry name" value="Glycogen Phosphorylase B"/>
    <property type="match status" value="1"/>
</dbReference>
<reference evidence="2" key="1">
    <citation type="submission" date="2019-08" db="EMBL/GenBank/DDBJ databases">
        <authorList>
            <person name="Kucharzyk K."/>
            <person name="Murdoch R.W."/>
            <person name="Higgins S."/>
            <person name="Loffler F."/>
        </authorList>
    </citation>
    <scope>NUCLEOTIDE SEQUENCE</scope>
</reference>
<dbReference type="PANTHER" id="PTHR46401:SF2">
    <property type="entry name" value="GLYCOSYLTRANSFERASE WBBK-RELATED"/>
    <property type="match status" value="1"/>
</dbReference>
<organism evidence="2">
    <name type="scientific">bioreactor metagenome</name>
    <dbReference type="NCBI Taxonomy" id="1076179"/>
    <lineage>
        <taxon>unclassified sequences</taxon>
        <taxon>metagenomes</taxon>
        <taxon>ecological metagenomes</taxon>
    </lineage>
</organism>
<protein>
    <recommendedName>
        <fullName evidence="3">Glycosyl transferase family 1 domain-containing protein</fullName>
    </recommendedName>
</protein>
<proteinExistence type="predicted"/>
<comment type="caution">
    <text evidence="2">The sequence shown here is derived from an EMBL/GenBank/DDBJ whole genome shotgun (WGS) entry which is preliminary data.</text>
</comment>
<accession>A0A645AL35</accession>
<dbReference type="Pfam" id="PF13692">
    <property type="entry name" value="Glyco_trans_1_4"/>
    <property type="match status" value="1"/>
</dbReference>
<keyword evidence="1" id="KW-0808">Transferase</keyword>
<dbReference type="PANTHER" id="PTHR46401">
    <property type="entry name" value="GLYCOSYLTRANSFERASE WBBK-RELATED"/>
    <property type="match status" value="1"/>
</dbReference>
<evidence type="ECO:0000313" key="2">
    <source>
        <dbReference type="EMBL" id="MPM53021.1"/>
    </source>
</evidence>
<dbReference type="AlphaFoldDB" id="A0A645AL35"/>
<evidence type="ECO:0008006" key="3">
    <source>
        <dbReference type="Google" id="ProtNLM"/>
    </source>
</evidence>
<sequence>MSYFNFKKFFYRLFGLASQKVLVHDQLLAEKLTGLVPEQKIRIIPHGINGYQHFSVTQQAKIKQTLGLKKTDRVLLAYGYHSWYKGTDWIIKNFLRLKAEQKIAKNVMLVLAGDVAPTQKEQAHLRRYYRALSSSIAANSASILHTGFVPEKDVAKIFAIADLCVFPYRSRMSSSGALALALQYHKPFICSAAFAENLQTDALKSLAAQLQLNLADLSFRLRYNSFVAVFQKSWSNKPLQAKLATFGRQVARQQSWQAVGQSYLQVLNVPKKKSVFALLKRLRFDATRKILYFEAGA</sequence>
<name>A0A645AL35_9ZZZZ</name>
<evidence type="ECO:0000256" key="1">
    <source>
        <dbReference type="ARBA" id="ARBA00022679"/>
    </source>
</evidence>
<dbReference type="SUPFAM" id="SSF53756">
    <property type="entry name" value="UDP-Glycosyltransferase/glycogen phosphorylase"/>
    <property type="match status" value="1"/>
</dbReference>
<dbReference type="EMBL" id="VSSQ01014137">
    <property type="protein sequence ID" value="MPM53021.1"/>
    <property type="molecule type" value="Genomic_DNA"/>
</dbReference>
<gene>
    <name evidence="2" type="ORF">SDC9_99785</name>
</gene>
<dbReference type="GO" id="GO:0009103">
    <property type="term" value="P:lipopolysaccharide biosynthetic process"/>
    <property type="evidence" value="ECO:0007669"/>
    <property type="project" value="TreeGrafter"/>
</dbReference>
<dbReference type="GO" id="GO:0016757">
    <property type="term" value="F:glycosyltransferase activity"/>
    <property type="evidence" value="ECO:0007669"/>
    <property type="project" value="TreeGrafter"/>
</dbReference>